<dbReference type="Proteomes" id="UP000221961">
    <property type="component" value="Chromosome"/>
</dbReference>
<evidence type="ECO:0000313" key="11">
    <source>
        <dbReference type="Proteomes" id="UP000221961"/>
    </source>
</evidence>
<evidence type="ECO:0000256" key="3">
    <source>
        <dbReference type="ARBA" id="ARBA00022475"/>
    </source>
</evidence>
<evidence type="ECO:0000256" key="7">
    <source>
        <dbReference type="SAM" id="MobiDB-lite"/>
    </source>
</evidence>
<organism evidence="10 11">
    <name type="scientific">Nocardia terpenica</name>
    <dbReference type="NCBI Taxonomy" id="455432"/>
    <lineage>
        <taxon>Bacteria</taxon>
        <taxon>Bacillati</taxon>
        <taxon>Actinomycetota</taxon>
        <taxon>Actinomycetes</taxon>
        <taxon>Mycobacteriales</taxon>
        <taxon>Nocardiaceae</taxon>
        <taxon>Nocardia</taxon>
    </lineage>
</organism>
<evidence type="ECO:0000259" key="9">
    <source>
        <dbReference type="Pfam" id="PF11203"/>
    </source>
</evidence>
<keyword evidence="3" id="KW-1003">Cell membrane</keyword>
<name>A0A291RW68_9NOCA</name>
<dbReference type="AlphaFoldDB" id="A0A291RW68"/>
<protein>
    <submittedName>
        <fullName evidence="10">Type VII secretion protein EccE</fullName>
    </submittedName>
</protein>
<evidence type="ECO:0000256" key="2">
    <source>
        <dbReference type="ARBA" id="ARBA00007759"/>
    </source>
</evidence>
<proteinExistence type="inferred from homology"/>
<feature type="transmembrane region" description="Helical" evidence="8">
    <location>
        <begin position="40"/>
        <end position="60"/>
    </location>
</feature>
<dbReference type="Pfam" id="PF11203">
    <property type="entry name" value="EccE"/>
    <property type="match status" value="1"/>
</dbReference>
<dbReference type="InterPro" id="IPR021368">
    <property type="entry name" value="T7SS_EccE"/>
</dbReference>
<dbReference type="EMBL" id="CP023778">
    <property type="protein sequence ID" value="ATL71540.1"/>
    <property type="molecule type" value="Genomic_DNA"/>
</dbReference>
<dbReference type="GO" id="GO:0005886">
    <property type="term" value="C:plasma membrane"/>
    <property type="evidence" value="ECO:0007669"/>
    <property type="project" value="UniProtKB-SubCell"/>
</dbReference>
<evidence type="ECO:0000313" key="10">
    <source>
        <dbReference type="EMBL" id="ATL71540.1"/>
    </source>
</evidence>
<dbReference type="KEGG" id="ntp:CRH09_05545"/>
<feature type="transmembrane region" description="Helical" evidence="8">
    <location>
        <begin position="66"/>
        <end position="84"/>
    </location>
</feature>
<evidence type="ECO:0000256" key="5">
    <source>
        <dbReference type="ARBA" id="ARBA00022989"/>
    </source>
</evidence>
<evidence type="ECO:0000256" key="6">
    <source>
        <dbReference type="ARBA" id="ARBA00023136"/>
    </source>
</evidence>
<comment type="similarity">
    <text evidence="2">Belongs to the EccE family.</text>
</comment>
<sequence length="597" mass="62974">MQSPGPRATRPTPPHGAEPASPATTDGELRSDEMWLFRVLPPRLVVPVILLAVVASLIAVAARAPWWGGVIAGVAVAFLGLAPVRGTPAGMRLAGWVVFRWRSSRRRSTAPEPPFDVPLPDGGSCGTYWDGTRLTTMLRIDPPPDTLTLLRRGSLSTDQVLPLSEIARCLEQFDIGLESVDVISTGTRTANNEAVLSGYAYTVAPLMGMYHEILGPLPAIAHRTVWIVLRLDPLANAQAVSNRGGGGEGALRSAIIATRRVANRLAARGITASILTSAEMNGVMRQLTRGIAVEDYTELQNSLEHNGIHLVTYEIGEELIDADGLAQIWASPSLATTVTVRLRSAREPGAPAENRSAGVELEARVRYDMGAAPEAPPLPGLRELPRRQQWALLDGLPIGPRDTRPARGYRGPISALRGLMVPTAGCGQLIGADESGRGIAVPLIGDGSRRIDIVGSLHLAQQVILRAIALGAGVVVYTNRPGAWQRMVANVGAPHALSLASRTTGQRNVGIAPGAPHPAATVIVFDGVVASAPSGSATILTVHNGTTPPQLDADVTIIEHTATAHTVTVQTPATTTTARLVTTPTEQRYIGEALVDA</sequence>
<feature type="region of interest" description="Disordered" evidence="7">
    <location>
        <begin position="1"/>
        <end position="27"/>
    </location>
</feature>
<dbReference type="InterPro" id="IPR050051">
    <property type="entry name" value="EccE_dom"/>
</dbReference>
<keyword evidence="4 8" id="KW-0812">Transmembrane</keyword>
<keyword evidence="5 8" id="KW-1133">Transmembrane helix</keyword>
<comment type="subcellular location">
    <subcellularLocation>
        <location evidence="1">Cell membrane</location>
    </subcellularLocation>
</comment>
<evidence type="ECO:0000256" key="4">
    <source>
        <dbReference type="ARBA" id="ARBA00022692"/>
    </source>
</evidence>
<dbReference type="NCBIfam" id="TIGR03923">
    <property type="entry name" value="T7SS_EccE"/>
    <property type="match status" value="1"/>
</dbReference>
<keyword evidence="6 8" id="KW-0472">Membrane</keyword>
<feature type="domain" description="Type VII secretion system protein EccE" evidence="9">
    <location>
        <begin position="219"/>
        <end position="315"/>
    </location>
</feature>
<accession>A0A291RW68</accession>
<reference evidence="10 11" key="1">
    <citation type="submission" date="2017-10" db="EMBL/GenBank/DDBJ databases">
        <title>Comparative genomics between pathogenic Norcardia.</title>
        <authorList>
            <person name="Zeng L."/>
        </authorList>
    </citation>
    <scope>NUCLEOTIDE SEQUENCE [LARGE SCALE GENOMIC DNA]</scope>
    <source>
        <strain evidence="10 11">NC_YFY_NT001</strain>
    </source>
</reference>
<gene>
    <name evidence="10" type="primary">eccE</name>
    <name evidence="10" type="ORF">CRH09_05545</name>
</gene>
<evidence type="ECO:0000256" key="1">
    <source>
        <dbReference type="ARBA" id="ARBA00004236"/>
    </source>
</evidence>
<evidence type="ECO:0000256" key="8">
    <source>
        <dbReference type="SAM" id="Phobius"/>
    </source>
</evidence>